<feature type="coiled-coil region" evidence="1">
    <location>
        <begin position="92"/>
        <end position="119"/>
    </location>
</feature>
<proteinExistence type="predicted"/>
<dbReference type="STRING" id="137246.A0A401T8U2"/>
<comment type="caution">
    <text evidence="2">The sequence shown here is derived from an EMBL/GenBank/DDBJ whole genome shotgun (WGS) entry which is preliminary data.</text>
</comment>
<dbReference type="EMBL" id="BEZZ01015623">
    <property type="protein sequence ID" value="GCC39083.1"/>
    <property type="molecule type" value="Genomic_DNA"/>
</dbReference>
<sequence length="124" mass="14054">AKLSSAIPTLLSNIQAEALSGGECEENSPPGSQDSIKDEQKTCFNEDQAMMQDCYSTIVDKLSSANPTMVLQVQMLVGELRRITVLWDELWLGVLQQQHMHVLRRIQQLEDEVKRVQNNNTLRK</sequence>
<name>A0A401T8U2_CHIPU</name>
<keyword evidence="1" id="KW-0175">Coiled coil</keyword>
<feature type="non-terminal residue" evidence="2">
    <location>
        <position position="1"/>
    </location>
</feature>
<dbReference type="OrthoDB" id="10065496at2759"/>
<evidence type="ECO:0000313" key="3">
    <source>
        <dbReference type="Proteomes" id="UP000287033"/>
    </source>
</evidence>
<evidence type="ECO:0000313" key="2">
    <source>
        <dbReference type="EMBL" id="GCC39083.1"/>
    </source>
</evidence>
<evidence type="ECO:0000256" key="1">
    <source>
        <dbReference type="SAM" id="Coils"/>
    </source>
</evidence>
<dbReference type="Proteomes" id="UP000287033">
    <property type="component" value="Unassembled WGS sequence"/>
</dbReference>
<gene>
    <name evidence="2" type="ORF">chiPu_0023109</name>
</gene>
<organism evidence="2 3">
    <name type="scientific">Chiloscyllium punctatum</name>
    <name type="common">Brownbanded bambooshark</name>
    <name type="synonym">Hemiscyllium punctatum</name>
    <dbReference type="NCBI Taxonomy" id="137246"/>
    <lineage>
        <taxon>Eukaryota</taxon>
        <taxon>Metazoa</taxon>
        <taxon>Chordata</taxon>
        <taxon>Craniata</taxon>
        <taxon>Vertebrata</taxon>
        <taxon>Chondrichthyes</taxon>
        <taxon>Elasmobranchii</taxon>
        <taxon>Galeomorphii</taxon>
        <taxon>Galeoidea</taxon>
        <taxon>Orectolobiformes</taxon>
        <taxon>Hemiscylliidae</taxon>
        <taxon>Chiloscyllium</taxon>
    </lineage>
</organism>
<keyword evidence="3" id="KW-1185">Reference proteome</keyword>
<protein>
    <submittedName>
        <fullName evidence="2">Uncharacterized protein</fullName>
    </submittedName>
</protein>
<reference evidence="2 3" key="1">
    <citation type="journal article" date="2018" name="Nat. Ecol. Evol.">
        <title>Shark genomes provide insights into elasmobranch evolution and the origin of vertebrates.</title>
        <authorList>
            <person name="Hara Y"/>
            <person name="Yamaguchi K"/>
            <person name="Onimaru K"/>
            <person name="Kadota M"/>
            <person name="Koyanagi M"/>
            <person name="Keeley SD"/>
            <person name="Tatsumi K"/>
            <person name="Tanaka K"/>
            <person name="Motone F"/>
            <person name="Kageyama Y"/>
            <person name="Nozu R"/>
            <person name="Adachi N"/>
            <person name="Nishimura O"/>
            <person name="Nakagawa R"/>
            <person name="Tanegashima C"/>
            <person name="Kiyatake I"/>
            <person name="Matsumoto R"/>
            <person name="Murakumo K"/>
            <person name="Nishida K"/>
            <person name="Terakita A"/>
            <person name="Kuratani S"/>
            <person name="Sato K"/>
            <person name="Hyodo S Kuraku.S."/>
        </authorList>
    </citation>
    <scope>NUCLEOTIDE SEQUENCE [LARGE SCALE GENOMIC DNA]</scope>
</reference>
<accession>A0A401T8U2</accession>
<dbReference type="AlphaFoldDB" id="A0A401T8U2"/>